<keyword evidence="3" id="KW-1185">Reference proteome</keyword>
<dbReference type="AlphaFoldDB" id="A8ILI8"/>
<feature type="chain" id="PRO_5002723689" description="DUF4412 domain-containing protein" evidence="1">
    <location>
        <begin position="23"/>
        <end position="207"/>
    </location>
</feature>
<dbReference type="eggNOG" id="ENOG50344J5">
    <property type="taxonomic scope" value="Bacteria"/>
</dbReference>
<reference evidence="2 3" key="6">
    <citation type="journal article" date="2011" name="Appl. Environ. Microbiol.">
        <title>Involvement of the azorhizobial chromosome partition gene (parA) in the onset of bacteroid differentiation during Sesbania rostrata stem nodule development.</title>
        <authorList>
            <person name="Liu CT."/>
            <person name="Lee KB."/>
            <person name="Wang YS."/>
            <person name="Peng MH."/>
            <person name="Lee KT."/>
            <person name="Suzuki S."/>
            <person name="Suzuki T."/>
            <person name="Oyaizu H."/>
        </authorList>
    </citation>
    <scope>NUCLEOTIDE SEQUENCE [LARGE SCALE GENOMIC DNA]</scope>
    <source>
        <strain evidence="3">ATCC 43989 / DSM 5975 / JCM 20966 / LMG 6465 / NBRC 14845 / NCIMB 13405 / ORS 571</strain>
    </source>
</reference>
<dbReference type="KEGG" id="azc:AZC_4039"/>
<evidence type="ECO:0000256" key="1">
    <source>
        <dbReference type="SAM" id="SignalP"/>
    </source>
</evidence>
<organism evidence="2 3">
    <name type="scientific">Azorhizobium caulinodans (strain ATCC 43989 / DSM 5975 / JCM 20966 / LMG 6465 / NBRC 14845 / NCIMB 13405 / ORS 571)</name>
    <dbReference type="NCBI Taxonomy" id="438753"/>
    <lineage>
        <taxon>Bacteria</taxon>
        <taxon>Pseudomonadati</taxon>
        <taxon>Pseudomonadota</taxon>
        <taxon>Alphaproteobacteria</taxon>
        <taxon>Hyphomicrobiales</taxon>
        <taxon>Xanthobacteraceae</taxon>
        <taxon>Azorhizobium</taxon>
    </lineage>
</organism>
<dbReference type="EMBL" id="AP009384">
    <property type="protein sequence ID" value="BAF90037.1"/>
    <property type="molecule type" value="Genomic_DNA"/>
</dbReference>
<accession>A8ILI8</accession>
<feature type="signal peptide" evidence="1">
    <location>
        <begin position="1"/>
        <end position="22"/>
    </location>
</feature>
<name>A8ILI8_AZOC5</name>
<gene>
    <name evidence="2" type="ordered locus">AZC_4039</name>
</gene>
<evidence type="ECO:0000313" key="3">
    <source>
        <dbReference type="Proteomes" id="UP000000270"/>
    </source>
</evidence>
<sequence>MSIRTGLLAVTTLAAGLGAAAADPLPYPSADFALKAVLRDGGSLDLAYADGRMRLELLPKSSPTLIVGIADLKSGKVALMVPSMPKMAMQTDLPPSFSFAALTGSGTKTGTDTVAGEACDLWKIDPVPSQTTAGPTTACITADGIALRTHVEIQGKPQLVYEATALTRGPQDPRQFMVPHGVQTVKLPKSAVAAVPGLNLLAAPSAP</sequence>
<evidence type="ECO:0008006" key="4">
    <source>
        <dbReference type="Google" id="ProtNLM"/>
    </source>
</evidence>
<protein>
    <recommendedName>
        <fullName evidence="4">DUF4412 domain-containing protein</fullName>
    </recommendedName>
</protein>
<reference evidence="2 3" key="1">
    <citation type="journal article" date="2007" name="Appl. Environ. Microbiol.">
        <title>Rhizobial factors required for stem nodule maturation and maintenance in Sesbania rostrata-Azorhizobium caulinodans ORS571 symbiosis.</title>
        <authorList>
            <person name="Suzuki S."/>
            <person name="Aono T."/>
            <person name="Lee KB."/>
            <person name="Suzuki T."/>
            <person name="Liu CT."/>
            <person name="Miwa H."/>
            <person name="Wakao S."/>
            <person name="Iki T."/>
            <person name="Oyaizu H."/>
        </authorList>
    </citation>
    <scope>NUCLEOTIDE SEQUENCE [LARGE SCALE GENOMIC DNA]</scope>
    <source>
        <strain evidence="3">ATCC 43989 / DSM 5975 / JCM 20966 / LMG 6465 / NBRC 14845 / NCIMB 13405 / ORS 571</strain>
    </source>
</reference>
<dbReference type="HOGENOM" id="CLU_1309480_0_0_5"/>
<dbReference type="RefSeq" id="WP_012172559.1">
    <property type="nucleotide sequence ID" value="NC_009937.1"/>
</dbReference>
<dbReference type="Proteomes" id="UP000000270">
    <property type="component" value="Chromosome"/>
</dbReference>
<evidence type="ECO:0000313" key="2">
    <source>
        <dbReference type="EMBL" id="BAF90037.1"/>
    </source>
</evidence>
<proteinExistence type="predicted"/>
<reference evidence="2 3" key="4">
    <citation type="journal article" date="2009" name="Appl. Environ. Microbiol.">
        <title>Comparative genome-wide transcriptional profiling of Azorhizobium caulinodans ORS571 grown under free-living and symbiotic conditions.</title>
        <authorList>
            <person name="Tsukada S."/>
            <person name="Aono T."/>
            <person name="Akiba N."/>
            <person name="Lee KB."/>
            <person name="Liu CT."/>
            <person name="Toyazaki H."/>
            <person name="Oyaizu H."/>
        </authorList>
    </citation>
    <scope>NUCLEOTIDE SEQUENCE [LARGE SCALE GENOMIC DNA]</scope>
    <source>
        <strain evidence="3">ATCC 43989 / DSM 5975 / JCM 20966 / LMG 6465 / NBRC 14845 / NCIMB 13405 / ORS 571</strain>
    </source>
</reference>
<reference evidence="2 3" key="5">
    <citation type="journal article" date="2010" name="Appl. Environ. Microbiol.">
        <title>phrR-like gene praR of Azorhizobium caulinodans ORS571 is essential for symbiosis with Sesbania rostrata and is involved in expression of reb genes.</title>
        <authorList>
            <person name="Akiba N."/>
            <person name="Aono T."/>
            <person name="Toyazaki H."/>
            <person name="Sato S."/>
            <person name="Oyaizu H."/>
        </authorList>
    </citation>
    <scope>NUCLEOTIDE SEQUENCE [LARGE SCALE GENOMIC DNA]</scope>
    <source>
        <strain evidence="3">ATCC 43989 / DSM 5975 / JCM 20966 / LMG 6465 / NBRC 14845 / NCIMB 13405 / ORS 571</strain>
    </source>
</reference>
<keyword evidence="1" id="KW-0732">Signal</keyword>
<reference evidence="3" key="2">
    <citation type="submission" date="2007-04" db="EMBL/GenBank/DDBJ databases">
        <title>Complete genome sequence of the nitrogen-fixing bacterium Azorhizobium caulinodans ORS571.</title>
        <authorList>
            <person name="Lee K.B."/>
            <person name="Backer P.D."/>
            <person name="Aono T."/>
            <person name="Liu C.T."/>
            <person name="Suzuki S."/>
            <person name="Suzuki T."/>
            <person name="Kaneko T."/>
            <person name="Yamada M."/>
            <person name="Tabata S."/>
            <person name="Kupfer D.M."/>
            <person name="Najar F.Z."/>
            <person name="Wiley G.B."/>
            <person name="Roe B."/>
            <person name="Binnewies T."/>
            <person name="Ussery D."/>
            <person name="Vereecke D."/>
            <person name="Gevers D."/>
            <person name="Holsters M."/>
            <person name="Oyaizu H."/>
        </authorList>
    </citation>
    <scope>NUCLEOTIDE SEQUENCE [LARGE SCALE GENOMIC DNA]</scope>
    <source>
        <strain evidence="3">ATCC 43989 / DSM 5975 / JCM 20966 / LMG 6465 / NBRC 14845 / NCIMB 13405 / ORS 571</strain>
    </source>
</reference>
<reference evidence="2 3" key="3">
    <citation type="journal article" date="2008" name="BMC Genomics">
        <title>The genome of the versatile nitrogen fixer Azorhizobium caulinodans ORS571.</title>
        <authorList>
            <person name="Lee KB."/>
            <person name="Backer P.D."/>
            <person name="Aono T."/>
            <person name="Liu CT."/>
            <person name="Suzuki S."/>
            <person name="Suzuki T."/>
            <person name="Kaneko T."/>
            <person name="Yamada M."/>
            <person name="Tabata S."/>
            <person name="Kupfer D.M."/>
            <person name="Najar F.Z."/>
            <person name="Wiley G.B."/>
            <person name="Roe B."/>
            <person name="Binnewies T.T."/>
            <person name="Ussery D.W."/>
            <person name="D'Haeze W."/>
            <person name="Herder J.D."/>
            <person name="Gevers D."/>
            <person name="Vereecke D."/>
            <person name="Holsters M."/>
            <person name="Oyaizu H."/>
        </authorList>
    </citation>
    <scope>NUCLEOTIDE SEQUENCE [LARGE SCALE GENOMIC DNA]</scope>
    <source>
        <strain evidence="3">ATCC 43989 / DSM 5975 / JCM 20966 / LMG 6465 / NBRC 14845 / NCIMB 13405 / ORS 571</strain>
    </source>
</reference>